<evidence type="ECO:0000256" key="5">
    <source>
        <dbReference type="PIRSR" id="PIRSR634603-1"/>
    </source>
</evidence>
<evidence type="ECO:0000256" key="7">
    <source>
        <dbReference type="RuleBase" id="RU366006"/>
    </source>
</evidence>
<dbReference type="InterPro" id="IPR029017">
    <property type="entry name" value="Enolase-like_N"/>
</dbReference>
<dbReference type="RefSeq" id="WP_117528710.1">
    <property type="nucleotide sequence ID" value="NZ_JAQDKA010000009.1"/>
</dbReference>
<evidence type="ECO:0000256" key="3">
    <source>
        <dbReference type="ARBA" id="ARBA00022842"/>
    </source>
</evidence>
<dbReference type="CDD" id="cd03319">
    <property type="entry name" value="L-Ala-DL-Glu_epimerase"/>
    <property type="match status" value="1"/>
</dbReference>
<name>A0A3E2TLK4_9FIRM</name>
<feature type="binding site" evidence="6">
    <location>
        <position position="240"/>
    </location>
    <ligand>
        <name>Mg(2+)</name>
        <dbReference type="ChEBI" id="CHEBI:18420"/>
    </ligand>
</feature>
<dbReference type="SUPFAM" id="SSF51604">
    <property type="entry name" value="Enolase C-terminal domain-like"/>
    <property type="match status" value="1"/>
</dbReference>
<feature type="active site" description="Proton acceptor; specific for (R)-substrate epimerization" evidence="5">
    <location>
        <position position="161"/>
    </location>
</feature>
<dbReference type="Gene3D" id="3.30.390.10">
    <property type="entry name" value="Enolase-like, N-terminal domain"/>
    <property type="match status" value="1"/>
</dbReference>
<evidence type="ECO:0000259" key="8">
    <source>
        <dbReference type="SMART" id="SM00922"/>
    </source>
</evidence>
<reference evidence="9 10" key="1">
    <citation type="submission" date="2018-08" db="EMBL/GenBank/DDBJ databases">
        <title>A genome reference for cultivated species of the human gut microbiota.</title>
        <authorList>
            <person name="Zou Y."/>
            <person name="Xue W."/>
            <person name="Luo G."/>
        </authorList>
    </citation>
    <scope>NUCLEOTIDE SEQUENCE [LARGE SCALE GENOMIC DNA]</scope>
    <source>
        <strain evidence="9 10">AF45-17</strain>
    </source>
</reference>
<evidence type="ECO:0000256" key="2">
    <source>
        <dbReference type="ARBA" id="ARBA00022723"/>
    </source>
</evidence>
<dbReference type="SUPFAM" id="SSF54826">
    <property type="entry name" value="Enolase N-terminal domain-like"/>
    <property type="match status" value="1"/>
</dbReference>
<gene>
    <name evidence="9" type="ORF">DW070_11810</name>
</gene>
<keyword evidence="3 6" id="KW-0460">Magnesium</keyword>
<dbReference type="InterPro" id="IPR029065">
    <property type="entry name" value="Enolase_C-like"/>
</dbReference>
<dbReference type="GO" id="GO:0006518">
    <property type="term" value="P:peptide metabolic process"/>
    <property type="evidence" value="ECO:0007669"/>
    <property type="project" value="UniProtKB-ARBA"/>
</dbReference>
<organism evidence="9 10">
    <name type="scientific">Coprococcus catus</name>
    <dbReference type="NCBI Taxonomy" id="116085"/>
    <lineage>
        <taxon>Bacteria</taxon>
        <taxon>Bacillati</taxon>
        <taxon>Bacillota</taxon>
        <taxon>Clostridia</taxon>
        <taxon>Lachnospirales</taxon>
        <taxon>Lachnospiraceae</taxon>
        <taxon>Coprococcus</taxon>
    </lineage>
</organism>
<keyword evidence="4 7" id="KW-0413">Isomerase</keyword>
<keyword evidence="2 6" id="KW-0479">Metal-binding</keyword>
<evidence type="ECO:0000256" key="6">
    <source>
        <dbReference type="PIRSR" id="PIRSR634603-3"/>
    </source>
</evidence>
<dbReference type="Pfam" id="PF02746">
    <property type="entry name" value="MR_MLE_N"/>
    <property type="match status" value="1"/>
</dbReference>
<dbReference type="PROSITE" id="PS00909">
    <property type="entry name" value="MR_MLE_2"/>
    <property type="match status" value="1"/>
</dbReference>
<dbReference type="SFLD" id="SFLDG00180">
    <property type="entry name" value="muconate_cycloisomerase"/>
    <property type="match status" value="1"/>
</dbReference>
<evidence type="ECO:0000313" key="9">
    <source>
        <dbReference type="EMBL" id="RGB78291.1"/>
    </source>
</evidence>
<dbReference type="SMART" id="SM00922">
    <property type="entry name" value="MR_MLE"/>
    <property type="match status" value="1"/>
</dbReference>
<feature type="active site" description="Proton acceptor; specific for (S)-substrate epimerization" evidence="5">
    <location>
        <position position="264"/>
    </location>
</feature>
<feature type="binding site" evidence="6">
    <location>
        <position position="215"/>
    </location>
    <ligand>
        <name>Mg(2+)</name>
        <dbReference type="ChEBI" id="CHEBI:18420"/>
    </ligand>
</feature>
<dbReference type="EMBL" id="QVEP01000031">
    <property type="protein sequence ID" value="RGB78291.1"/>
    <property type="molecule type" value="Genomic_DNA"/>
</dbReference>
<dbReference type="SFLD" id="SFLDF00009">
    <property type="entry name" value="o-succinylbenzoate_synthase"/>
    <property type="match status" value="1"/>
</dbReference>
<sequence>MKITGIKVRQVEVPLVEPFRISLGVITHSRSVIVSVETDEGLVGYGEGAPAILITGESLSGTSDVIREMERDLIGVDPTDLEKVYWTMDHAAAHSGCAKNAIDMACYDLLGKKAGMPVYKLLGGYRNYIETDMTVGIDTPEVMAAKARQYVTDGFDTIKTKVGTSFAEDIARVKAIREAVGDDVKIRVDANQAWTAKEAVRLIKRLNEYNLELVEQPVAYHDIAGLEYVTKHSDVPIMSDESCFNSKDALRLVERRAIDYLNIKLMKCGGIREALKINAICEAAGIEVMLGCMVEESNLGITAAASLGAATRNITRADLDATFNMTERPFKGGIYVEDTKKLVLPDVPGFGFIGFDNE</sequence>
<dbReference type="FunFam" id="3.30.390.10:FF:000009">
    <property type="entry name" value="Hydrophobic dipeptide epimerase"/>
    <property type="match status" value="1"/>
</dbReference>
<dbReference type="EC" id="5.1.1.-" evidence="7"/>
<dbReference type="GO" id="GO:0009063">
    <property type="term" value="P:amino acid catabolic process"/>
    <property type="evidence" value="ECO:0007669"/>
    <property type="project" value="InterPro"/>
</dbReference>
<dbReference type="Proteomes" id="UP000260773">
    <property type="component" value="Unassembled WGS sequence"/>
</dbReference>
<proteinExistence type="inferred from homology"/>
<comment type="similarity">
    <text evidence="1 7">Belongs to the mandelate racemase/muconate lactonizing enzyme family.</text>
</comment>
<comment type="caution">
    <text evidence="9">The sequence shown here is derived from an EMBL/GenBank/DDBJ whole genome shotgun (WGS) entry which is preliminary data.</text>
</comment>
<dbReference type="InterPro" id="IPR013342">
    <property type="entry name" value="Mandelate_racemase_C"/>
</dbReference>
<comment type="cofactor">
    <cofactor evidence="6 7">
        <name>Mg(2+)</name>
        <dbReference type="ChEBI" id="CHEBI:18420"/>
    </cofactor>
    <text evidence="6 7">Binds 1 Mg(2+) ion per subunit.</text>
</comment>
<evidence type="ECO:0000256" key="1">
    <source>
        <dbReference type="ARBA" id="ARBA00008031"/>
    </source>
</evidence>
<dbReference type="GO" id="GO:0000287">
    <property type="term" value="F:magnesium ion binding"/>
    <property type="evidence" value="ECO:0007669"/>
    <property type="project" value="UniProtKB-ARBA"/>
</dbReference>
<feature type="domain" description="Mandelate racemase/muconate lactonizing enzyme C-terminal" evidence="8">
    <location>
        <begin position="140"/>
        <end position="236"/>
    </location>
</feature>
<dbReference type="Pfam" id="PF13378">
    <property type="entry name" value="MR_MLE_C"/>
    <property type="match status" value="1"/>
</dbReference>
<dbReference type="PANTHER" id="PTHR48073">
    <property type="entry name" value="O-SUCCINYLBENZOATE SYNTHASE-RELATED"/>
    <property type="match status" value="1"/>
</dbReference>
<dbReference type="GO" id="GO:0016855">
    <property type="term" value="F:racemase and epimerase activity, acting on amino acids and derivatives"/>
    <property type="evidence" value="ECO:0007669"/>
    <property type="project" value="UniProtKB-UniRule"/>
</dbReference>
<dbReference type="InterPro" id="IPR013341">
    <property type="entry name" value="Mandelate_racemase_N_dom"/>
</dbReference>
<protein>
    <recommendedName>
        <fullName evidence="7">Dipeptide epimerase</fullName>
        <ecNumber evidence="7">5.1.1.-</ecNumber>
    </recommendedName>
</protein>
<dbReference type="PANTHER" id="PTHR48073:SF2">
    <property type="entry name" value="O-SUCCINYLBENZOATE SYNTHASE"/>
    <property type="match status" value="1"/>
</dbReference>
<feature type="binding site" evidence="6">
    <location>
        <position position="189"/>
    </location>
    <ligand>
        <name>Mg(2+)</name>
        <dbReference type="ChEBI" id="CHEBI:18420"/>
    </ligand>
</feature>
<dbReference type="AlphaFoldDB" id="A0A3E2TLK4"/>
<dbReference type="Gene3D" id="3.20.20.120">
    <property type="entry name" value="Enolase-like C-terminal domain"/>
    <property type="match status" value="1"/>
</dbReference>
<dbReference type="InterPro" id="IPR034603">
    <property type="entry name" value="Dipeptide_epimerase"/>
</dbReference>
<dbReference type="SFLD" id="SFLDS00001">
    <property type="entry name" value="Enolase"/>
    <property type="match status" value="1"/>
</dbReference>
<evidence type="ECO:0000256" key="4">
    <source>
        <dbReference type="ARBA" id="ARBA00023235"/>
    </source>
</evidence>
<evidence type="ECO:0000313" key="10">
    <source>
        <dbReference type="Proteomes" id="UP000260773"/>
    </source>
</evidence>
<dbReference type="InterPro" id="IPR018110">
    <property type="entry name" value="Mandel_Rmase/mucon_lact_enz_CS"/>
</dbReference>
<accession>A0A3E2TLK4</accession>
<dbReference type="InterPro" id="IPR036849">
    <property type="entry name" value="Enolase-like_C_sf"/>
</dbReference>